<name>A0A6L9Y715_9BURK</name>
<comment type="caution">
    <text evidence="2">The sequence shown here is derived from an EMBL/GenBank/DDBJ whole genome shotgun (WGS) entry which is preliminary data.</text>
</comment>
<evidence type="ECO:0000313" key="2">
    <source>
        <dbReference type="EMBL" id="NEN75604.1"/>
    </source>
</evidence>
<sequence>MIREPEKRDLDNIGLNFLSGACIFLNYGLVYIIRFLFLRNLSLEKQFYINRTVGFIFLYIELTIGVLLWTHAVITGRTILNAMIYSYLLFLIILYLGRRWIPYWDDKEDTENIQKQQITEDKDIDDNILLMEKSNIQEPIRNYWDLIGINSVAGGIFRLNYYMAQAVRVLLWRISEKKQFYTVLIISFILTYAELVAILFFYKDNYTVRGAFSAVFYAIPIFIVVMYFGRRWIPYWEDNDNSSNQIENKLNY</sequence>
<protein>
    <submittedName>
        <fullName evidence="2">Uncharacterized protein</fullName>
    </submittedName>
</protein>
<keyword evidence="1" id="KW-1133">Transmembrane helix</keyword>
<feature type="transmembrane region" description="Helical" evidence="1">
    <location>
        <begin position="13"/>
        <end position="37"/>
    </location>
</feature>
<gene>
    <name evidence="2" type="ORF">F9B74_04580</name>
</gene>
<organism evidence="2 3">
    <name type="scientific">Pelistega ratti</name>
    <dbReference type="NCBI Taxonomy" id="2652177"/>
    <lineage>
        <taxon>Bacteria</taxon>
        <taxon>Pseudomonadati</taxon>
        <taxon>Pseudomonadota</taxon>
        <taxon>Betaproteobacteria</taxon>
        <taxon>Burkholderiales</taxon>
        <taxon>Alcaligenaceae</taxon>
        <taxon>Pelistega</taxon>
    </lineage>
</organism>
<feature type="transmembrane region" description="Helical" evidence="1">
    <location>
        <begin position="49"/>
        <end position="72"/>
    </location>
</feature>
<keyword evidence="3" id="KW-1185">Reference proteome</keyword>
<feature type="transmembrane region" description="Helical" evidence="1">
    <location>
        <begin position="208"/>
        <end position="228"/>
    </location>
</feature>
<proteinExistence type="predicted"/>
<evidence type="ECO:0000313" key="3">
    <source>
        <dbReference type="Proteomes" id="UP000477651"/>
    </source>
</evidence>
<dbReference type="AlphaFoldDB" id="A0A6L9Y715"/>
<evidence type="ECO:0000256" key="1">
    <source>
        <dbReference type="SAM" id="Phobius"/>
    </source>
</evidence>
<dbReference type="Proteomes" id="UP000477651">
    <property type="component" value="Unassembled WGS sequence"/>
</dbReference>
<dbReference type="RefSeq" id="WP_163764246.1">
    <property type="nucleotide sequence ID" value="NZ_JAAGYR010000007.1"/>
</dbReference>
<dbReference type="EMBL" id="JAAGYR010000007">
    <property type="protein sequence ID" value="NEN75604.1"/>
    <property type="molecule type" value="Genomic_DNA"/>
</dbReference>
<reference evidence="2 3" key="1">
    <citation type="submission" date="2020-02" db="EMBL/GenBank/DDBJ databases">
        <title>Pelistega sp. NLN82 were isolated from wild rodents of the Hainan Island.</title>
        <authorList>
            <person name="Niu N."/>
            <person name="Zhou J."/>
        </authorList>
    </citation>
    <scope>NUCLEOTIDE SEQUENCE [LARGE SCALE GENOMIC DNA]</scope>
    <source>
        <strain evidence="2 3">NLN82</strain>
    </source>
</reference>
<feature type="transmembrane region" description="Helical" evidence="1">
    <location>
        <begin position="78"/>
        <end position="97"/>
    </location>
</feature>
<keyword evidence="1" id="KW-0812">Transmembrane</keyword>
<keyword evidence="1" id="KW-0472">Membrane</keyword>
<dbReference type="PROSITE" id="PS51257">
    <property type="entry name" value="PROKAR_LIPOPROTEIN"/>
    <property type="match status" value="1"/>
</dbReference>
<accession>A0A6L9Y715</accession>
<feature type="transmembrane region" description="Helical" evidence="1">
    <location>
        <begin position="180"/>
        <end position="202"/>
    </location>
</feature>